<dbReference type="Gene3D" id="3.40.50.300">
    <property type="entry name" value="P-loop containing nucleotide triphosphate hydrolases"/>
    <property type="match status" value="1"/>
</dbReference>
<organism evidence="9">
    <name type="scientific">Fonticula alba</name>
    <name type="common">Slime mold</name>
    <dbReference type="NCBI Taxonomy" id="691883"/>
    <lineage>
        <taxon>Eukaryota</taxon>
        <taxon>Rotosphaerida</taxon>
        <taxon>Fonticulaceae</taxon>
        <taxon>Fonticula</taxon>
    </lineage>
</organism>
<dbReference type="GO" id="GO:0007188">
    <property type="term" value="P:adenylate cyclase-modulating G protein-coupled receptor signaling pathway"/>
    <property type="evidence" value="ECO:0007669"/>
    <property type="project" value="TreeGrafter"/>
</dbReference>
<evidence type="ECO:0000256" key="1">
    <source>
        <dbReference type="ARBA" id="ARBA00022723"/>
    </source>
</evidence>
<keyword evidence="5" id="KW-0807">Transducer</keyword>
<evidence type="ECO:0000256" key="6">
    <source>
        <dbReference type="PIRSR" id="PIRSR601019-1"/>
    </source>
</evidence>
<dbReference type="GO" id="GO:0005834">
    <property type="term" value="C:heterotrimeric G-protein complex"/>
    <property type="evidence" value="ECO:0007669"/>
    <property type="project" value="InterPro"/>
</dbReference>
<dbReference type="GO" id="GO:0005525">
    <property type="term" value="F:GTP binding"/>
    <property type="evidence" value="ECO:0007669"/>
    <property type="project" value="UniProtKB-KW"/>
</dbReference>
<dbReference type="PROSITE" id="PS51882">
    <property type="entry name" value="G_ALPHA"/>
    <property type="match status" value="1"/>
</dbReference>
<dbReference type="GO" id="GO:0031683">
    <property type="term" value="F:G-protein beta/gamma-subunit complex binding"/>
    <property type="evidence" value="ECO:0007669"/>
    <property type="project" value="InterPro"/>
</dbReference>
<dbReference type="InterPro" id="IPR001019">
    <property type="entry name" value="Gprotein_alpha_su"/>
</dbReference>
<evidence type="ECO:0000256" key="5">
    <source>
        <dbReference type="ARBA" id="ARBA00023224"/>
    </source>
</evidence>
<evidence type="ECO:0000256" key="7">
    <source>
        <dbReference type="PIRSR" id="PIRSR601019-2"/>
    </source>
</evidence>
<dbReference type="SUPFAM" id="SSF47895">
    <property type="entry name" value="Transducin (alpha subunit), insertion domain"/>
    <property type="match status" value="1"/>
</dbReference>
<keyword evidence="10" id="KW-1185">Reference proteome</keyword>
<dbReference type="STRING" id="691883.A0A058Z361"/>
<dbReference type="GO" id="GO:0003924">
    <property type="term" value="F:GTPase activity"/>
    <property type="evidence" value="ECO:0007669"/>
    <property type="project" value="InterPro"/>
</dbReference>
<dbReference type="FunFam" id="3.40.50.300:FF:000692">
    <property type="entry name" value="Guanine nucleotide-binding protein subunit alpha"/>
    <property type="match status" value="1"/>
</dbReference>
<dbReference type="OrthoDB" id="5817230at2759"/>
<feature type="binding site" evidence="6">
    <location>
        <begin position="88"/>
        <end position="93"/>
    </location>
    <ligand>
        <name>GTP</name>
        <dbReference type="ChEBI" id="CHEBI:37565"/>
    </ligand>
</feature>
<feature type="binding site" evidence="7">
    <location>
        <position position="92"/>
    </location>
    <ligand>
        <name>Mg(2+)</name>
        <dbReference type="ChEBI" id="CHEBI:18420"/>
    </ligand>
</feature>
<dbReference type="EMBL" id="KB932208">
    <property type="protein sequence ID" value="KCV68700.1"/>
    <property type="molecule type" value="Genomic_DNA"/>
</dbReference>
<dbReference type="InterPro" id="IPR027417">
    <property type="entry name" value="P-loop_NTPase"/>
</dbReference>
<dbReference type="RefSeq" id="XP_009497132.1">
    <property type="nucleotide sequence ID" value="XM_009498857.1"/>
</dbReference>
<dbReference type="eggNOG" id="KOG0082">
    <property type="taxonomic scope" value="Eukaryota"/>
</dbReference>
<evidence type="ECO:0000313" key="9">
    <source>
        <dbReference type="EMBL" id="KCV68700.1"/>
    </source>
</evidence>
<feature type="compositionally biased region" description="Low complexity" evidence="8">
    <location>
        <begin position="13"/>
        <end position="22"/>
    </location>
</feature>
<proteinExistence type="predicted"/>
<dbReference type="Proteomes" id="UP000030693">
    <property type="component" value="Unassembled WGS sequence"/>
</dbReference>
<evidence type="ECO:0000256" key="4">
    <source>
        <dbReference type="ARBA" id="ARBA00023134"/>
    </source>
</evidence>
<dbReference type="PRINTS" id="PR00318">
    <property type="entry name" value="GPROTEINA"/>
</dbReference>
<feature type="compositionally biased region" description="Basic residues" evidence="8">
    <location>
        <begin position="1"/>
        <end position="12"/>
    </location>
</feature>
<evidence type="ECO:0000313" key="10">
    <source>
        <dbReference type="Proteomes" id="UP000030693"/>
    </source>
</evidence>
<accession>A0A058Z361</accession>
<feature type="binding site" evidence="6">
    <location>
        <begin position="220"/>
        <end position="226"/>
    </location>
    <ligand>
        <name>GTP</name>
        <dbReference type="ChEBI" id="CHEBI:37565"/>
    </ligand>
</feature>
<dbReference type="SMART" id="SM00275">
    <property type="entry name" value="G_alpha"/>
    <property type="match status" value="1"/>
</dbReference>
<dbReference type="PRINTS" id="PR01241">
    <property type="entry name" value="GPROTEINAFNG"/>
</dbReference>
<dbReference type="GO" id="GO:0007010">
    <property type="term" value="P:cytoskeleton organization"/>
    <property type="evidence" value="ECO:0007669"/>
    <property type="project" value="UniProtKB-ARBA"/>
</dbReference>
<dbReference type="GO" id="GO:0005737">
    <property type="term" value="C:cytoplasm"/>
    <property type="evidence" value="ECO:0007669"/>
    <property type="project" value="UniProtKB-ARBA"/>
</dbReference>
<dbReference type="GO" id="GO:0046872">
    <property type="term" value="F:metal ion binding"/>
    <property type="evidence" value="ECO:0007669"/>
    <property type="project" value="UniProtKB-KW"/>
</dbReference>
<dbReference type="Gene3D" id="1.10.400.10">
    <property type="entry name" value="GI Alpha 1, domain 2-like"/>
    <property type="match status" value="1"/>
</dbReference>
<dbReference type="OMA" id="ICKPDYM"/>
<reference evidence="9" key="1">
    <citation type="submission" date="2013-04" db="EMBL/GenBank/DDBJ databases">
        <title>The Genome Sequence of Fonticula alba ATCC 38817.</title>
        <authorList>
            <consortium name="The Broad Institute Genomics Platform"/>
            <person name="Russ C."/>
            <person name="Cuomo C."/>
            <person name="Burger G."/>
            <person name="Gray M.W."/>
            <person name="Holland P.W.H."/>
            <person name="King N."/>
            <person name="Lang F.B.F."/>
            <person name="Roger A.J."/>
            <person name="Ruiz-Trillo I."/>
            <person name="Brown M."/>
            <person name="Walker B."/>
            <person name="Young S."/>
            <person name="Zeng Q."/>
            <person name="Gargeya S."/>
            <person name="Fitzgerald M."/>
            <person name="Haas B."/>
            <person name="Abouelleil A."/>
            <person name="Allen A.W."/>
            <person name="Alvarado L."/>
            <person name="Arachchi H.M."/>
            <person name="Berlin A.M."/>
            <person name="Chapman S.B."/>
            <person name="Gainer-Dewar J."/>
            <person name="Goldberg J."/>
            <person name="Griggs A."/>
            <person name="Gujja S."/>
            <person name="Hansen M."/>
            <person name="Howarth C."/>
            <person name="Imamovic A."/>
            <person name="Ireland A."/>
            <person name="Larimer J."/>
            <person name="McCowan C."/>
            <person name="Murphy C."/>
            <person name="Pearson M."/>
            <person name="Poon T.W."/>
            <person name="Priest M."/>
            <person name="Roberts A."/>
            <person name="Saif S."/>
            <person name="Shea T."/>
            <person name="Sisk P."/>
            <person name="Sykes S."/>
            <person name="Wortman J."/>
            <person name="Nusbaum C."/>
            <person name="Birren B."/>
        </authorList>
    </citation>
    <scope>NUCLEOTIDE SEQUENCE [LARGE SCALE GENOMIC DNA]</scope>
    <source>
        <strain evidence="9">ATCC 38817</strain>
    </source>
</reference>
<keyword evidence="2 6" id="KW-0547">Nucleotide-binding</keyword>
<dbReference type="AlphaFoldDB" id="A0A058Z361"/>
<keyword evidence="4 6" id="KW-0342">GTP-binding</keyword>
<dbReference type="CDD" id="cd00066">
    <property type="entry name" value="G-alpha"/>
    <property type="match status" value="1"/>
</dbReference>
<dbReference type="PANTHER" id="PTHR10218">
    <property type="entry name" value="GTP-BINDING PROTEIN ALPHA SUBUNIT"/>
    <property type="match status" value="1"/>
</dbReference>
<feature type="binding site" evidence="6">
    <location>
        <begin position="195"/>
        <end position="196"/>
    </location>
    <ligand>
        <name>GTP</name>
        <dbReference type="ChEBI" id="CHEBI:37565"/>
    </ligand>
</feature>
<dbReference type="Pfam" id="PF00503">
    <property type="entry name" value="G-alpha"/>
    <property type="match status" value="1"/>
</dbReference>
<feature type="region of interest" description="Disordered" evidence="8">
    <location>
        <begin position="1"/>
        <end position="32"/>
    </location>
</feature>
<dbReference type="GeneID" id="20529713"/>
<dbReference type="PANTHER" id="PTHR10218:SF302">
    <property type="entry name" value="GUANINE NUCLEOTIDE-BINDING PROTEIN ALPHA-5 SUBUNIT"/>
    <property type="match status" value="1"/>
</dbReference>
<keyword evidence="1 7" id="KW-0479">Metal-binding</keyword>
<dbReference type="InterPro" id="IPR011025">
    <property type="entry name" value="GproteinA_insert"/>
</dbReference>
<feature type="binding site" evidence="6">
    <location>
        <position position="371"/>
    </location>
    <ligand>
        <name>GTP</name>
        <dbReference type="ChEBI" id="CHEBI:37565"/>
    </ligand>
</feature>
<evidence type="ECO:0000256" key="8">
    <source>
        <dbReference type="SAM" id="MobiDB-lite"/>
    </source>
</evidence>
<evidence type="ECO:0000256" key="2">
    <source>
        <dbReference type="ARBA" id="ARBA00022741"/>
    </source>
</evidence>
<dbReference type="SUPFAM" id="SSF52540">
    <property type="entry name" value="P-loop containing nucleoside triphosphate hydrolases"/>
    <property type="match status" value="1"/>
</dbReference>
<dbReference type="InterPro" id="IPR002975">
    <property type="entry name" value="Fungi_Gprotein_alpha"/>
</dbReference>
<gene>
    <name evidence="9" type="ORF">H696_04988</name>
</gene>
<protein>
    <submittedName>
        <fullName evidence="9">Guanine nucleotide-binding protein subunit alpha, other</fullName>
    </submittedName>
</protein>
<keyword evidence="3 7" id="KW-0460">Magnesium</keyword>
<name>A0A058Z361_FONAL</name>
<dbReference type="FunFam" id="3.40.50.300:FF:002307">
    <property type="entry name" value="Guanine nucleotide-binding protein G(k) subunit alpha"/>
    <property type="match status" value="1"/>
</dbReference>
<dbReference type="GO" id="GO:0001664">
    <property type="term" value="F:G protein-coupled receptor binding"/>
    <property type="evidence" value="ECO:0007669"/>
    <property type="project" value="InterPro"/>
</dbReference>
<sequence length="399" mass="45641">MSPWWRRRRRQRPASSSSSSSANTEDSELRDTTSSFSYQTGCMSSWSCFMSPEEQSHIRRSIAIDRSISSERQRRRSEVKLLLLGSGESGKSTILKQMRLIHDKGFSRPDLENYRSIVFSNIIQSAKALCDALDLLGIPLGDPFLEPHKVFIQNYPPELTRAEFPPDLYESLSLIYQDPGIKQCLTLSHQFPLADSTSYYLESLSRIAMPGYLPDDQDVLRTRAKTTGITEAAFKVGDLTYRMFDVGGQRSERRKWIYCFENVTAIIFVVAISAYNQNLLEDETVNRMQEALSLFSSICNSEWFVRTSIILFLNKMDIFSQKIPHWPLKDYFEDYDGGKDVRKAATYLIQKFTSLNCSAETKQIYTHLTCATDTDKMRFVMAAIGDIILQANLRECGLL</sequence>
<feature type="binding site" evidence="7">
    <location>
        <position position="226"/>
    </location>
    <ligand>
        <name>Mg(2+)</name>
        <dbReference type="ChEBI" id="CHEBI:18420"/>
    </ligand>
</feature>
<feature type="binding site" evidence="6">
    <location>
        <begin position="314"/>
        <end position="317"/>
    </location>
    <ligand>
        <name>GTP</name>
        <dbReference type="ChEBI" id="CHEBI:37565"/>
    </ligand>
</feature>
<feature type="binding site" evidence="6">
    <location>
        <begin position="245"/>
        <end position="249"/>
    </location>
    <ligand>
        <name>GTP</name>
        <dbReference type="ChEBI" id="CHEBI:37565"/>
    </ligand>
</feature>
<evidence type="ECO:0000256" key="3">
    <source>
        <dbReference type="ARBA" id="ARBA00022842"/>
    </source>
</evidence>